<proteinExistence type="predicted"/>
<reference evidence="2 3" key="1">
    <citation type="submission" date="2015-02" db="EMBL/GenBank/DDBJ databases">
        <authorList>
            <person name="Chooi Y.-H."/>
        </authorList>
    </citation>
    <scope>NUCLEOTIDE SEQUENCE [LARGE SCALE GENOMIC DNA]</scope>
    <source>
        <strain evidence="2">E3</strain>
    </source>
</reference>
<keyword evidence="3" id="KW-1185">Reference proteome</keyword>
<organism evidence="2 3">
    <name type="scientific">Plasmodiophora brassicae</name>
    <name type="common">Clubroot disease agent</name>
    <dbReference type="NCBI Taxonomy" id="37360"/>
    <lineage>
        <taxon>Eukaryota</taxon>
        <taxon>Sar</taxon>
        <taxon>Rhizaria</taxon>
        <taxon>Endomyxa</taxon>
        <taxon>Phytomyxea</taxon>
        <taxon>Plasmodiophorida</taxon>
        <taxon>Plasmodiophoridae</taxon>
        <taxon>Plasmodiophora</taxon>
    </lineage>
</organism>
<gene>
    <name evidence="2" type="ORF">PBRA_007398</name>
</gene>
<accession>A0A0G4IWJ6</accession>
<protein>
    <submittedName>
        <fullName evidence="2">Uncharacterized protein</fullName>
    </submittedName>
</protein>
<evidence type="ECO:0000313" key="2">
    <source>
        <dbReference type="EMBL" id="CEO99665.1"/>
    </source>
</evidence>
<name>A0A0G4IWJ6_PLABS</name>
<feature type="region of interest" description="Disordered" evidence="1">
    <location>
        <begin position="17"/>
        <end position="48"/>
    </location>
</feature>
<evidence type="ECO:0000313" key="3">
    <source>
        <dbReference type="Proteomes" id="UP000039324"/>
    </source>
</evidence>
<evidence type="ECO:0000256" key="1">
    <source>
        <dbReference type="SAM" id="MobiDB-lite"/>
    </source>
</evidence>
<dbReference type="EMBL" id="CDSF01000092">
    <property type="protein sequence ID" value="CEO99665.1"/>
    <property type="molecule type" value="Genomic_DNA"/>
</dbReference>
<dbReference type="AlphaFoldDB" id="A0A0G4IWJ6"/>
<sequence length="102" mass="11421">MDDDSFQRELAKYEVVRPRDYNPRANDLPAMTTSTAPPGPDNRGAASVRLPATSASSRPFWDMVRDVFEDDAGVAKFRRNYEQALQQLSLDDIEAMAAQLTL</sequence>
<dbReference type="Proteomes" id="UP000039324">
    <property type="component" value="Unassembled WGS sequence"/>
</dbReference>